<keyword evidence="2" id="KW-0378">Hydrolase</keyword>
<organism evidence="4 5">
    <name type="scientific">Novosphingobium fluoreni</name>
    <dbReference type="NCBI Taxonomy" id="1391222"/>
    <lineage>
        <taxon>Bacteria</taxon>
        <taxon>Pseudomonadati</taxon>
        <taxon>Pseudomonadota</taxon>
        <taxon>Alphaproteobacteria</taxon>
        <taxon>Sphingomonadales</taxon>
        <taxon>Sphingomonadaceae</taxon>
        <taxon>Novosphingobium</taxon>
    </lineage>
</organism>
<protein>
    <submittedName>
        <fullName evidence="4">Acetyl esterase/lipase</fullName>
    </submittedName>
</protein>
<gene>
    <name evidence="4" type="ORF">GGR39_001990</name>
</gene>
<sequence>METQQADLEGYRQPERVVPLPETISQQAREFLATPSFALEPLPETNEPADWAAHIATVDQRMAEMLAAVTFPVDVTAHSVEECVVYEATPQKGGVADDGAILYFHGGGYIYGRGDAGAKMASSLAVASGLPCFCPDYRMPPEHPFPAALDDAIAAYLWLADRVDPARILIAGNSAGGGLAAASLLKLRDIGVTMPAGAILATPEADLTEAGDTFHTNYGLDRVLVERLMPANLLYANGHDLRDPYLSPVYGTFDGFPPVMLLSGTRDLFLSNTVRLHRAMRRDGVQASLHVWEAMPHGGFFGAPEDAEMLAEQVSFIQSVLSPR</sequence>
<dbReference type="InterPro" id="IPR029058">
    <property type="entry name" value="AB_hydrolase_fold"/>
</dbReference>
<evidence type="ECO:0000313" key="5">
    <source>
        <dbReference type="Proteomes" id="UP000561459"/>
    </source>
</evidence>
<dbReference type="PANTHER" id="PTHR48081">
    <property type="entry name" value="AB HYDROLASE SUPERFAMILY PROTEIN C4A8.06C"/>
    <property type="match status" value="1"/>
</dbReference>
<name>A0A7W6C3V4_9SPHN</name>
<accession>A0A7W6C3V4</accession>
<dbReference type="RefSeq" id="WP_183616968.1">
    <property type="nucleotide sequence ID" value="NZ_JACIDY010000004.1"/>
</dbReference>
<dbReference type="AlphaFoldDB" id="A0A7W6C3V4"/>
<comment type="similarity">
    <text evidence="1">Belongs to the 'GDXG' lipolytic enzyme family.</text>
</comment>
<dbReference type="EMBL" id="JACIDY010000004">
    <property type="protein sequence ID" value="MBB3940333.1"/>
    <property type="molecule type" value="Genomic_DNA"/>
</dbReference>
<comment type="caution">
    <text evidence="4">The sequence shown here is derived from an EMBL/GenBank/DDBJ whole genome shotgun (WGS) entry which is preliminary data.</text>
</comment>
<proteinExistence type="inferred from homology"/>
<dbReference type="Gene3D" id="3.40.50.1820">
    <property type="entry name" value="alpha/beta hydrolase"/>
    <property type="match status" value="1"/>
</dbReference>
<keyword evidence="5" id="KW-1185">Reference proteome</keyword>
<evidence type="ECO:0000256" key="2">
    <source>
        <dbReference type="ARBA" id="ARBA00022801"/>
    </source>
</evidence>
<feature type="domain" description="Alpha/beta hydrolase fold-3" evidence="3">
    <location>
        <begin position="101"/>
        <end position="298"/>
    </location>
</feature>
<evidence type="ECO:0000259" key="3">
    <source>
        <dbReference type="Pfam" id="PF07859"/>
    </source>
</evidence>
<dbReference type="Pfam" id="PF07859">
    <property type="entry name" value="Abhydrolase_3"/>
    <property type="match status" value="1"/>
</dbReference>
<dbReference type="GO" id="GO:0004806">
    <property type="term" value="F:triacylglycerol lipase activity"/>
    <property type="evidence" value="ECO:0007669"/>
    <property type="project" value="TreeGrafter"/>
</dbReference>
<dbReference type="PANTHER" id="PTHR48081:SF30">
    <property type="entry name" value="ACETYL-HYDROLASE LIPR-RELATED"/>
    <property type="match status" value="1"/>
</dbReference>
<dbReference type="InterPro" id="IPR013094">
    <property type="entry name" value="AB_hydrolase_3"/>
</dbReference>
<dbReference type="Proteomes" id="UP000561459">
    <property type="component" value="Unassembled WGS sequence"/>
</dbReference>
<evidence type="ECO:0000313" key="4">
    <source>
        <dbReference type="EMBL" id="MBB3940333.1"/>
    </source>
</evidence>
<dbReference type="SUPFAM" id="SSF53474">
    <property type="entry name" value="alpha/beta-Hydrolases"/>
    <property type="match status" value="1"/>
</dbReference>
<evidence type="ECO:0000256" key="1">
    <source>
        <dbReference type="ARBA" id="ARBA00010515"/>
    </source>
</evidence>
<reference evidence="4 5" key="1">
    <citation type="submission" date="2020-08" db="EMBL/GenBank/DDBJ databases">
        <title>Genomic Encyclopedia of Type Strains, Phase IV (KMG-IV): sequencing the most valuable type-strain genomes for metagenomic binning, comparative biology and taxonomic classification.</title>
        <authorList>
            <person name="Goeker M."/>
        </authorList>
    </citation>
    <scope>NUCLEOTIDE SEQUENCE [LARGE SCALE GENOMIC DNA]</scope>
    <source>
        <strain evidence="4 5">DSM 27568</strain>
    </source>
</reference>
<dbReference type="InterPro" id="IPR050300">
    <property type="entry name" value="GDXG_lipolytic_enzyme"/>
</dbReference>